<sequence length="230" mass="23966">MPSRGKHNTNGARLALSTSDMKKSVSFNRKGGNSAAGGKKPVNGAAVPQTNGVNGDTSSNHDSDCSHSDSSQWYTRPMHLAGTNSSTLKDLAALGVGLDGAVEDAALAPKDSSSTTSYGATSVSSVDALAREFFPVTLGPAYDMLRSCTDDESSKSSHTPSPVTPVTLKGLSNPWKSKRAHSPGHNRKSRPGSAQSSSSSNSKSSIDRMYLMTVEAPNTGSKAQLILKPR</sequence>
<dbReference type="EnsemblMetazoa" id="CapteT206407">
    <property type="protein sequence ID" value="CapteP206407"/>
    <property type="gene ID" value="CapteG206407"/>
</dbReference>
<reference evidence="2 4" key="2">
    <citation type="journal article" date="2013" name="Nature">
        <title>Insights into bilaterian evolution from three spiralian genomes.</title>
        <authorList>
            <person name="Simakov O."/>
            <person name="Marletaz F."/>
            <person name="Cho S.J."/>
            <person name="Edsinger-Gonzales E."/>
            <person name="Havlak P."/>
            <person name="Hellsten U."/>
            <person name="Kuo D.H."/>
            <person name="Larsson T."/>
            <person name="Lv J."/>
            <person name="Arendt D."/>
            <person name="Savage R."/>
            <person name="Osoegawa K."/>
            <person name="de Jong P."/>
            <person name="Grimwood J."/>
            <person name="Chapman J.A."/>
            <person name="Shapiro H."/>
            <person name="Aerts A."/>
            <person name="Otillar R.P."/>
            <person name="Terry A.Y."/>
            <person name="Boore J.L."/>
            <person name="Grigoriev I.V."/>
            <person name="Lindberg D.R."/>
            <person name="Seaver E.C."/>
            <person name="Weisblat D.A."/>
            <person name="Putnam N.H."/>
            <person name="Rokhsar D.S."/>
        </authorList>
    </citation>
    <scope>NUCLEOTIDE SEQUENCE</scope>
    <source>
        <strain evidence="2 4">I ESC-2004</strain>
    </source>
</reference>
<keyword evidence="4" id="KW-1185">Reference proteome</keyword>
<feature type="region of interest" description="Disordered" evidence="1">
    <location>
        <begin position="1"/>
        <end position="78"/>
    </location>
</feature>
<reference evidence="4" key="1">
    <citation type="submission" date="2012-12" db="EMBL/GenBank/DDBJ databases">
        <authorList>
            <person name="Hellsten U."/>
            <person name="Grimwood J."/>
            <person name="Chapman J.A."/>
            <person name="Shapiro H."/>
            <person name="Aerts A."/>
            <person name="Otillar R.P."/>
            <person name="Terry A.Y."/>
            <person name="Boore J.L."/>
            <person name="Simakov O."/>
            <person name="Marletaz F."/>
            <person name="Cho S.-J."/>
            <person name="Edsinger-Gonzales E."/>
            <person name="Havlak P."/>
            <person name="Kuo D.-H."/>
            <person name="Larsson T."/>
            <person name="Lv J."/>
            <person name="Arendt D."/>
            <person name="Savage R."/>
            <person name="Osoegawa K."/>
            <person name="de Jong P."/>
            <person name="Lindberg D.R."/>
            <person name="Seaver E.C."/>
            <person name="Weisblat D.A."/>
            <person name="Putnam N.H."/>
            <person name="Grigoriev I.V."/>
            <person name="Rokhsar D.S."/>
        </authorList>
    </citation>
    <scope>NUCLEOTIDE SEQUENCE</scope>
    <source>
        <strain evidence="4">I ESC-2004</strain>
    </source>
</reference>
<organism evidence="2">
    <name type="scientific">Capitella teleta</name>
    <name type="common">Polychaete worm</name>
    <dbReference type="NCBI Taxonomy" id="283909"/>
    <lineage>
        <taxon>Eukaryota</taxon>
        <taxon>Metazoa</taxon>
        <taxon>Spiralia</taxon>
        <taxon>Lophotrochozoa</taxon>
        <taxon>Annelida</taxon>
        <taxon>Polychaeta</taxon>
        <taxon>Sedentaria</taxon>
        <taxon>Scolecida</taxon>
        <taxon>Capitellidae</taxon>
        <taxon>Capitella</taxon>
    </lineage>
</organism>
<feature type="compositionally biased region" description="Polar residues" evidence="1">
    <location>
        <begin position="8"/>
        <end position="19"/>
    </location>
</feature>
<dbReference type="AlphaFoldDB" id="R7T8N3"/>
<gene>
    <name evidence="2" type="ORF">CAPTEDRAFT_206407</name>
</gene>
<dbReference type="EMBL" id="AMQN01003155">
    <property type="status" value="NOT_ANNOTATED_CDS"/>
    <property type="molecule type" value="Genomic_DNA"/>
</dbReference>
<proteinExistence type="predicted"/>
<feature type="compositionally biased region" description="Basic residues" evidence="1">
    <location>
        <begin position="176"/>
        <end position="190"/>
    </location>
</feature>
<dbReference type="HOGENOM" id="CLU_1205766_0_0_1"/>
<evidence type="ECO:0000313" key="3">
    <source>
        <dbReference type="EnsemblMetazoa" id="CapteP206407"/>
    </source>
</evidence>
<dbReference type="EMBL" id="KB311062">
    <property type="protein sequence ID" value="ELT90034.1"/>
    <property type="molecule type" value="Genomic_DNA"/>
</dbReference>
<feature type="compositionally biased region" description="Low complexity" evidence="1">
    <location>
        <begin position="191"/>
        <end position="204"/>
    </location>
</feature>
<evidence type="ECO:0000256" key="1">
    <source>
        <dbReference type="SAM" id="MobiDB-lite"/>
    </source>
</evidence>
<reference evidence="3" key="3">
    <citation type="submission" date="2015-06" db="UniProtKB">
        <authorList>
            <consortium name="EnsemblMetazoa"/>
        </authorList>
    </citation>
    <scope>IDENTIFICATION</scope>
</reference>
<evidence type="ECO:0000313" key="4">
    <source>
        <dbReference type="Proteomes" id="UP000014760"/>
    </source>
</evidence>
<accession>R7T8N3</accession>
<evidence type="ECO:0000313" key="2">
    <source>
        <dbReference type="EMBL" id="ELT90034.1"/>
    </source>
</evidence>
<protein>
    <submittedName>
        <fullName evidence="2 3">Uncharacterized protein</fullName>
    </submittedName>
</protein>
<name>R7T8N3_CAPTE</name>
<feature type="region of interest" description="Disordered" evidence="1">
    <location>
        <begin position="146"/>
        <end position="230"/>
    </location>
</feature>
<dbReference type="Proteomes" id="UP000014760">
    <property type="component" value="Unassembled WGS sequence"/>
</dbReference>